<evidence type="ECO:0000256" key="3">
    <source>
        <dbReference type="ARBA" id="ARBA00022737"/>
    </source>
</evidence>
<evidence type="ECO:0000256" key="7">
    <source>
        <dbReference type="SAM" id="Phobius"/>
    </source>
</evidence>
<dbReference type="Gene3D" id="2.10.70.10">
    <property type="entry name" value="Complement Module, domain 1"/>
    <property type="match status" value="12"/>
</dbReference>
<keyword evidence="7" id="KW-1133">Transmembrane helix</keyword>
<keyword evidence="2" id="KW-0732">Signal</keyword>
<feature type="domain" description="Sushi" evidence="8">
    <location>
        <begin position="577"/>
        <end position="634"/>
    </location>
</feature>
<feature type="domain" description="Sushi" evidence="8">
    <location>
        <begin position="635"/>
        <end position="699"/>
    </location>
</feature>
<feature type="domain" description="Sushi" evidence="8">
    <location>
        <begin position="73"/>
        <end position="137"/>
    </location>
</feature>
<dbReference type="PANTHER" id="PTHR19325">
    <property type="entry name" value="COMPLEMENT COMPONENT-RELATED SUSHI DOMAIN-CONTAINING"/>
    <property type="match status" value="1"/>
</dbReference>
<keyword evidence="7" id="KW-0472">Membrane</keyword>
<evidence type="ECO:0000256" key="1">
    <source>
        <dbReference type="ARBA" id="ARBA00022659"/>
    </source>
</evidence>
<proteinExistence type="predicted"/>
<feature type="domain" description="Sushi" evidence="8">
    <location>
        <begin position="393"/>
        <end position="453"/>
    </location>
</feature>
<keyword evidence="4 6" id="KW-1015">Disulfide bond</keyword>
<dbReference type="InterPro" id="IPR050350">
    <property type="entry name" value="Compl-Cell_Adhes-Reg"/>
</dbReference>
<dbReference type="InterPro" id="IPR000436">
    <property type="entry name" value="Sushi_SCR_CCP_dom"/>
</dbReference>
<keyword evidence="7" id="KW-0812">Transmembrane</keyword>
<dbReference type="EMBL" id="OW240912">
    <property type="protein sequence ID" value="CAH2220994.1"/>
    <property type="molecule type" value="Genomic_DNA"/>
</dbReference>
<feature type="disulfide bond" evidence="6">
    <location>
        <begin position="789"/>
        <end position="816"/>
    </location>
</feature>
<evidence type="ECO:0000313" key="10">
    <source>
        <dbReference type="Proteomes" id="UP001295444"/>
    </source>
</evidence>
<feature type="domain" description="Sushi" evidence="8">
    <location>
        <begin position="518"/>
        <end position="576"/>
    </location>
</feature>
<feature type="transmembrane region" description="Helical" evidence="7">
    <location>
        <begin position="23"/>
        <end position="40"/>
    </location>
</feature>
<feature type="domain" description="Sushi" evidence="8">
    <location>
        <begin position="203"/>
        <end position="273"/>
    </location>
</feature>
<keyword evidence="10" id="KW-1185">Reference proteome</keyword>
<feature type="disulfide bond" evidence="6">
    <location>
        <begin position="547"/>
        <end position="574"/>
    </location>
</feature>
<evidence type="ECO:0000259" key="8">
    <source>
        <dbReference type="PROSITE" id="PS50923"/>
    </source>
</evidence>
<comment type="caution">
    <text evidence="6">Lacks conserved residue(s) required for the propagation of feature annotation.</text>
</comment>
<feature type="domain" description="Sushi" evidence="8">
    <location>
        <begin position="333"/>
        <end position="392"/>
    </location>
</feature>
<dbReference type="Pfam" id="PF00084">
    <property type="entry name" value="Sushi"/>
    <property type="match status" value="12"/>
</dbReference>
<evidence type="ECO:0000256" key="6">
    <source>
        <dbReference type="PROSITE-ProRule" id="PRU00302"/>
    </source>
</evidence>
<feature type="domain" description="Sushi" evidence="8">
    <location>
        <begin position="274"/>
        <end position="332"/>
    </location>
</feature>
<keyword evidence="1 6" id="KW-0768">Sushi</keyword>
<feature type="disulfide bond" evidence="6">
    <location>
        <begin position="606"/>
        <end position="633"/>
    </location>
</feature>
<dbReference type="PROSITE" id="PS50923">
    <property type="entry name" value="SUSHI"/>
    <property type="match status" value="11"/>
</dbReference>
<feature type="disulfide bond" evidence="6">
    <location>
        <begin position="424"/>
        <end position="451"/>
    </location>
</feature>
<feature type="non-terminal residue" evidence="9">
    <location>
        <position position="1"/>
    </location>
</feature>
<keyword evidence="3" id="KW-0677">Repeat</keyword>
<feature type="disulfide bond" evidence="6">
    <location>
        <begin position="395"/>
        <end position="438"/>
    </location>
</feature>
<dbReference type="Proteomes" id="UP001295444">
    <property type="component" value="Chromosome 01"/>
</dbReference>
<gene>
    <name evidence="9" type="ORF">PECUL_23A042705</name>
</gene>
<evidence type="ECO:0000313" key="9">
    <source>
        <dbReference type="EMBL" id="CAH2220994.1"/>
    </source>
</evidence>
<dbReference type="SUPFAM" id="SSF57535">
    <property type="entry name" value="Complement control module/SCR domain"/>
    <property type="match status" value="12"/>
</dbReference>
<dbReference type="SMART" id="SM00032">
    <property type="entry name" value="CCP"/>
    <property type="match status" value="12"/>
</dbReference>
<protein>
    <recommendedName>
        <fullName evidence="8">Sushi domain-containing protein</fullName>
    </recommendedName>
</protein>
<reference evidence="9" key="1">
    <citation type="submission" date="2022-03" db="EMBL/GenBank/DDBJ databases">
        <authorList>
            <person name="Alioto T."/>
            <person name="Alioto T."/>
            <person name="Gomez Garrido J."/>
        </authorList>
    </citation>
    <scope>NUCLEOTIDE SEQUENCE</scope>
</reference>
<dbReference type="FunFam" id="2.10.70.10:FF:000014">
    <property type="entry name" value="Membrane cofactor protein"/>
    <property type="match status" value="1"/>
</dbReference>
<feature type="domain" description="Sushi" evidence="8">
    <location>
        <begin position="138"/>
        <end position="201"/>
    </location>
</feature>
<dbReference type="AlphaFoldDB" id="A0AAD1R0H7"/>
<feature type="domain" description="Sushi" evidence="8">
    <location>
        <begin position="700"/>
        <end position="758"/>
    </location>
</feature>
<accession>A0AAD1R0H7</accession>
<feature type="disulfide bond" evidence="6">
    <location>
        <begin position="363"/>
        <end position="390"/>
    </location>
</feature>
<evidence type="ECO:0000256" key="2">
    <source>
        <dbReference type="ARBA" id="ARBA00022729"/>
    </source>
</evidence>
<evidence type="ECO:0000256" key="5">
    <source>
        <dbReference type="ARBA" id="ARBA00023180"/>
    </source>
</evidence>
<evidence type="ECO:0000256" key="4">
    <source>
        <dbReference type="ARBA" id="ARBA00023157"/>
    </source>
</evidence>
<keyword evidence="5" id="KW-0325">Glycoprotein</keyword>
<feature type="domain" description="Sushi" evidence="8">
    <location>
        <begin position="759"/>
        <end position="818"/>
    </location>
</feature>
<dbReference type="CDD" id="cd00033">
    <property type="entry name" value="CCP"/>
    <property type="match status" value="11"/>
</dbReference>
<organism evidence="9 10">
    <name type="scientific">Pelobates cultripes</name>
    <name type="common">Western spadefoot toad</name>
    <dbReference type="NCBI Taxonomy" id="61616"/>
    <lineage>
        <taxon>Eukaryota</taxon>
        <taxon>Metazoa</taxon>
        <taxon>Chordata</taxon>
        <taxon>Craniata</taxon>
        <taxon>Vertebrata</taxon>
        <taxon>Euteleostomi</taxon>
        <taxon>Amphibia</taxon>
        <taxon>Batrachia</taxon>
        <taxon>Anura</taxon>
        <taxon>Pelobatoidea</taxon>
        <taxon>Pelobatidae</taxon>
        <taxon>Pelobates</taxon>
    </lineage>
</organism>
<name>A0AAD1R0H7_PELCU</name>
<dbReference type="InterPro" id="IPR035976">
    <property type="entry name" value="Sushi/SCR/CCP_sf"/>
</dbReference>
<dbReference type="PANTHER" id="PTHR19325:SF570">
    <property type="entry name" value="COMPLEMENT COMPONENT 4 BINDING PROTEIN, MEMBRANE"/>
    <property type="match status" value="1"/>
</dbReference>
<sequence length="870" mass="98592">HSFHCLRIPFYFEHFTMMLRSKLNYFILLNFYLTIVVFGYQDGGSLFSQISQQPTTSFPVTENVDHAKLSEIDDCGPPPDLQYGELKEVYMDTNKFPKDNIVYYKCRPGYAPVRNTKTYITCLGKSQWSSPDVFCNPACGPPPVLEYGDLQENFVEVAYFPVGDKVYYKCKPDYVYVQGTKKDITCLEELEWSVPDIFCKPAPTCGPPPGIQDLEPKEAYLSRTSFAIKEKVEFQCRPGYTFSLFRFRNIAASCESNLKWSFSHPISNTFCKRKSCGNPGEIINGAFEADDFTFGSKAVYKCNNGYRMLTKRNYRECLADGQWSNITPECEAVICENPSALTNGYYSPDKDQYEYLDSVKYSCHQGLELIGEASVYCTSDGNWSSNPPECKVVRCPEPESVPNSRKTSGFYGPYKLNFAVTYECFRGYQMVGSTSVKCNVNNEWEPALPKCLGKCLLEPPSLEYAELDENIFGKTFLEDSEVSYRCREGYEPVPGTEPSIKCLGKKGWSTPQRFCTLRSCGNPGEIENGRMIATNNFLFKSYVIYNCSKGYKMISNSKLYCQADGTWSSPPPTCEEIICATPSITDGTYSPEKMKYSEMDLLTFSCNGNLKLIGDHSLHCVSPGVWNSSVPECQALCDSPPVIENTVLEIQFADSSYFDINATVQYVCQPGFSQMPNTSNTITCTNNLTWSTPETSCLRRSCGNPGEIPNAQMEATDFLFESKVSYHCLTGYKLATSINFRQCQANGNWSEIIPACEVQTCPVPHTGPKESYRPQKKKYQYQDSISYKCHDGLSLFGKTSLTCTEHGKWSSFTPHCKESQCDKIWAIQEEMRKCTSTPDDWIKYLQVEYLHLQIENLKLDIEWKKKGRKQ</sequence>